<evidence type="ECO:0000259" key="2">
    <source>
        <dbReference type="SMART" id="SM00849"/>
    </source>
</evidence>
<sequence>MKIRILGEYAPYPAPDGATAGYLVDTGTGRFLIDCGSGVLSELLKHISLQELQGVIITHYHADHVADLGVLQYAIMVARKTGSRVDPLPIYANQEPPNKFQDVTYRSDVQAIPLNAGSVIQLCGARLTFTETVHSSSCLAVSVEQDGKKFVFSADTGPSPFLEQFAQNADLFICEASWLQKDQGPASVGHLTALQAGEMAQKANVKKLCLTHIYPGYDREELRREAAEVFKREIIVAEKGMVLEV</sequence>
<reference evidence="4" key="1">
    <citation type="journal article" date="2019" name="Int. J. Syst. Evol. Microbiol.">
        <title>The Global Catalogue of Microorganisms (GCM) 10K type strain sequencing project: providing services to taxonomists for standard genome sequencing and annotation.</title>
        <authorList>
            <consortium name="The Broad Institute Genomics Platform"/>
            <consortium name="The Broad Institute Genome Sequencing Center for Infectious Disease"/>
            <person name="Wu L."/>
            <person name="Ma J."/>
        </authorList>
    </citation>
    <scope>NUCLEOTIDE SEQUENCE [LARGE SCALE GENOMIC DNA]</scope>
    <source>
        <strain evidence="4">WYCCWR 12678</strain>
    </source>
</reference>
<gene>
    <name evidence="3" type="ORF">ACFO8Q_03115</name>
</gene>
<dbReference type="SUPFAM" id="SSF56281">
    <property type="entry name" value="Metallo-hydrolase/oxidoreductase"/>
    <property type="match status" value="1"/>
</dbReference>
<name>A0ABV9PZA7_9BACL</name>
<dbReference type="PANTHER" id="PTHR46018">
    <property type="entry name" value="ZINC PHOSPHODIESTERASE ELAC PROTEIN 1"/>
    <property type="match status" value="1"/>
</dbReference>
<accession>A0ABV9PZA7</accession>
<keyword evidence="4" id="KW-1185">Reference proteome</keyword>
<dbReference type="Gene3D" id="3.60.15.10">
    <property type="entry name" value="Ribonuclease Z/Hydroxyacylglutathione hydrolase-like"/>
    <property type="match status" value="1"/>
</dbReference>
<dbReference type="RefSeq" id="WP_380024226.1">
    <property type="nucleotide sequence ID" value="NZ_JBHSHC010000016.1"/>
</dbReference>
<evidence type="ECO:0000313" key="3">
    <source>
        <dbReference type="EMBL" id="MFC4766387.1"/>
    </source>
</evidence>
<dbReference type="EMBL" id="JBHSHC010000016">
    <property type="protein sequence ID" value="MFC4766387.1"/>
    <property type="molecule type" value="Genomic_DNA"/>
</dbReference>
<dbReference type="Pfam" id="PF12706">
    <property type="entry name" value="Lactamase_B_2"/>
    <property type="match status" value="1"/>
</dbReference>
<protein>
    <submittedName>
        <fullName evidence="3">MBL fold metallo-hydrolase</fullName>
    </submittedName>
</protein>
<dbReference type="CDD" id="cd07716">
    <property type="entry name" value="RNaseZ_short-form-like_MBL-fold"/>
    <property type="match status" value="1"/>
</dbReference>
<comment type="caution">
    <text evidence="3">The sequence shown here is derived from an EMBL/GenBank/DDBJ whole genome shotgun (WGS) entry which is preliminary data.</text>
</comment>
<keyword evidence="1" id="KW-0862">Zinc</keyword>
<feature type="domain" description="Metallo-beta-lactamase" evidence="2">
    <location>
        <begin position="18"/>
        <end position="190"/>
    </location>
</feature>
<dbReference type="InterPro" id="IPR036866">
    <property type="entry name" value="RibonucZ/Hydroxyglut_hydro"/>
</dbReference>
<dbReference type="SMART" id="SM00849">
    <property type="entry name" value="Lactamase_B"/>
    <property type="match status" value="1"/>
</dbReference>
<organism evidence="3 4">
    <name type="scientific">Effusibacillus consociatus</name>
    <dbReference type="NCBI Taxonomy" id="1117041"/>
    <lineage>
        <taxon>Bacteria</taxon>
        <taxon>Bacillati</taxon>
        <taxon>Bacillota</taxon>
        <taxon>Bacilli</taxon>
        <taxon>Bacillales</taxon>
        <taxon>Alicyclobacillaceae</taxon>
        <taxon>Effusibacillus</taxon>
    </lineage>
</organism>
<dbReference type="PANTHER" id="PTHR46018:SF4">
    <property type="entry name" value="METALLO-HYDROLASE YHFI-RELATED"/>
    <property type="match status" value="1"/>
</dbReference>
<proteinExistence type="predicted"/>
<evidence type="ECO:0000256" key="1">
    <source>
        <dbReference type="ARBA" id="ARBA00022833"/>
    </source>
</evidence>
<evidence type="ECO:0000313" key="4">
    <source>
        <dbReference type="Proteomes" id="UP001596002"/>
    </source>
</evidence>
<dbReference type="InterPro" id="IPR001279">
    <property type="entry name" value="Metallo-B-lactamas"/>
</dbReference>
<dbReference type="Proteomes" id="UP001596002">
    <property type="component" value="Unassembled WGS sequence"/>
</dbReference>